<proteinExistence type="predicted"/>
<evidence type="ECO:0000313" key="1">
    <source>
        <dbReference type="EMBL" id="KAH7949525.1"/>
    </source>
</evidence>
<reference evidence="1" key="1">
    <citation type="submission" date="2020-05" db="EMBL/GenBank/DDBJ databases">
        <title>Large-scale comparative analyses of tick genomes elucidate their genetic diversity and vector capacities.</title>
        <authorList>
            <person name="Jia N."/>
            <person name="Wang J."/>
            <person name="Shi W."/>
            <person name="Du L."/>
            <person name="Sun Y."/>
            <person name="Zhan W."/>
            <person name="Jiang J."/>
            <person name="Wang Q."/>
            <person name="Zhang B."/>
            <person name="Ji P."/>
            <person name="Sakyi L.B."/>
            <person name="Cui X."/>
            <person name="Yuan T."/>
            <person name="Jiang B."/>
            <person name="Yang W."/>
            <person name="Lam T.T.-Y."/>
            <person name="Chang Q."/>
            <person name="Ding S."/>
            <person name="Wang X."/>
            <person name="Zhu J."/>
            <person name="Ruan X."/>
            <person name="Zhao L."/>
            <person name="Wei J."/>
            <person name="Que T."/>
            <person name="Du C."/>
            <person name="Cheng J."/>
            <person name="Dai P."/>
            <person name="Han X."/>
            <person name="Huang E."/>
            <person name="Gao Y."/>
            <person name="Liu J."/>
            <person name="Shao H."/>
            <person name="Ye R."/>
            <person name="Li L."/>
            <person name="Wei W."/>
            <person name="Wang X."/>
            <person name="Wang C."/>
            <person name="Yang T."/>
            <person name="Huo Q."/>
            <person name="Li W."/>
            <person name="Guo W."/>
            <person name="Chen H."/>
            <person name="Zhou L."/>
            <person name="Ni X."/>
            <person name="Tian J."/>
            <person name="Zhou Y."/>
            <person name="Sheng Y."/>
            <person name="Liu T."/>
            <person name="Pan Y."/>
            <person name="Xia L."/>
            <person name="Li J."/>
            <person name="Zhao F."/>
            <person name="Cao W."/>
        </authorList>
    </citation>
    <scope>NUCLEOTIDE SEQUENCE</scope>
    <source>
        <strain evidence="1">Dsil-2018</strain>
    </source>
</reference>
<organism evidence="1 2">
    <name type="scientific">Dermacentor silvarum</name>
    <name type="common">Tick</name>
    <dbReference type="NCBI Taxonomy" id="543639"/>
    <lineage>
        <taxon>Eukaryota</taxon>
        <taxon>Metazoa</taxon>
        <taxon>Ecdysozoa</taxon>
        <taxon>Arthropoda</taxon>
        <taxon>Chelicerata</taxon>
        <taxon>Arachnida</taxon>
        <taxon>Acari</taxon>
        <taxon>Parasitiformes</taxon>
        <taxon>Ixodida</taxon>
        <taxon>Ixodoidea</taxon>
        <taxon>Ixodidae</taxon>
        <taxon>Rhipicephalinae</taxon>
        <taxon>Dermacentor</taxon>
    </lineage>
</organism>
<keyword evidence="2" id="KW-1185">Reference proteome</keyword>
<protein>
    <submittedName>
        <fullName evidence="1">Uncharacterized protein</fullName>
    </submittedName>
</protein>
<comment type="caution">
    <text evidence="1">The sequence shown here is derived from an EMBL/GenBank/DDBJ whole genome shotgun (WGS) entry which is preliminary data.</text>
</comment>
<accession>A0ACB8CR66</accession>
<gene>
    <name evidence="1" type="ORF">HPB49_011853</name>
</gene>
<name>A0ACB8CR66_DERSI</name>
<dbReference type="EMBL" id="CM023474">
    <property type="protein sequence ID" value="KAH7949525.1"/>
    <property type="molecule type" value="Genomic_DNA"/>
</dbReference>
<sequence length="724" mass="81849">MSDMSSAALAPDARCDGDGARKRPRHLYPKCAKKHGGKCQLLQHRRYINEVLLHGGLELREDVRGRSGGDARLAVARIIDYRFCDPSDEQLQSEPLNLARGLLLEHRCITAVELTWIAMKSCSLLAVLERNDEVKSLTFWLHGDGVVHTSLFMLTNTLSRIDELIFMDCFWYEKIQASISVKSILLEDSVTHLTTLDVAHLAMTGEEAARFILSLVQSQTITNLTIGPDVMCYNGGKNFCKYLTKKRTSLKKLTYVIKTTQVSPVCIRDAIECHIKTLCTMKTLEELTFDFDDVDAGNSRYCAMYAKLVSRSLRCLRLPRTPYSRWVFSPSSWFSAECMEPWLAALRKNSKLNELRIDLWCFRELECRAFFEAVAGNATLRRVVVRHLPYTARLDVMCRTIRELGLSDRVVVEEQYYRYQSMRSFQECSEIAGVTFCEHCAVHAGQGDCLEDVREVFEALSLIRRRISLRVKCEGFDRTTFDALTALVRRRSAHTAVELDMEHSWRDMEDWQIREVASELLSALASNPKLTRVSIYGLPLPAYDYLHHLAESASKNLNLVHFCLTPVFPRQSSAFSSGYIWLGDVRMKAPPSSENSVLVKIQEASGRNASRVLAAAGFVLRRQDSVYGARYLESIHDHPWLLELVREGAAVSDGEAKALISDALKEVRYCSAEEFLRMAGVVSSKVECIGSGNTGANLANIGEHCWLHIRQYLKLDDVVEAGHT</sequence>
<evidence type="ECO:0000313" key="2">
    <source>
        <dbReference type="Proteomes" id="UP000821865"/>
    </source>
</evidence>
<dbReference type="Proteomes" id="UP000821865">
    <property type="component" value="Chromosome 5"/>
</dbReference>